<dbReference type="SUPFAM" id="SSF52540">
    <property type="entry name" value="P-loop containing nucleoside triphosphate hydrolases"/>
    <property type="match status" value="2"/>
</dbReference>
<keyword evidence="3" id="KW-0808">Transferase</keyword>
<feature type="domain" description="Polyphosphate kinase-2-related" evidence="1">
    <location>
        <begin position="3"/>
        <end position="165"/>
    </location>
</feature>
<dbReference type="KEGG" id="smus:C7J88_06435"/>
<evidence type="ECO:0000313" key="2">
    <source>
        <dbReference type="EMBL" id="GGA94855.1"/>
    </source>
</evidence>
<dbReference type="InterPro" id="IPR027417">
    <property type="entry name" value="P-loop_NTPase"/>
</dbReference>
<accession>A0A240C8I0</accession>
<protein>
    <submittedName>
        <fullName evidence="3">Polyphosphate kinase 2</fullName>
    </submittedName>
    <submittedName>
        <fullName evidence="2">Polyphosphate--AMP phosphotransferase</fullName>
    </submittedName>
</protein>
<reference evidence="5" key="3">
    <citation type="journal article" date="2019" name="Int. J. Syst. Evol. Microbiol.">
        <title>The Global Catalogue of Microorganisms (GCM) 10K type strain sequencing project: providing services to taxonomists for standard genome sequencing and annotation.</title>
        <authorList>
            <consortium name="The Broad Institute Genomics Platform"/>
            <consortium name="The Broad Institute Genome Sequencing Center for Infectious Disease"/>
            <person name="Wu L."/>
            <person name="Ma J."/>
        </authorList>
    </citation>
    <scope>NUCLEOTIDE SEQUENCE [LARGE SCALE GENOMIC DNA]</scope>
    <source>
        <strain evidence="5">CCM 4175</strain>
    </source>
</reference>
<evidence type="ECO:0000313" key="3">
    <source>
        <dbReference type="EMBL" id="SNW04381.1"/>
    </source>
</evidence>
<dbReference type="Gene3D" id="3.40.50.300">
    <property type="entry name" value="P-loop containing nucleotide triphosphate hydrolases"/>
    <property type="match status" value="2"/>
</dbReference>
<feature type="domain" description="Polyphosphate kinase-2-related" evidence="1">
    <location>
        <begin position="243"/>
        <end position="464"/>
    </location>
</feature>
<reference evidence="3 4" key="2">
    <citation type="submission" date="2017-06" db="EMBL/GenBank/DDBJ databases">
        <authorList>
            <consortium name="Pathogen Informatics"/>
        </authorList>
    </citation>
    <scope>NUCLEOTIDE SEQUENCE [LARGE SCALE GENOMIC DNA]</scope>
    <source>
        <strain evidence="3 4">NCTC13833</strain>
    </source>
</reference>
<keyword evidence="3" id="KW-0418">Kinase</keyword>
<keyword evidence="5" id="KW-1185">Reference proteome</keyword>
<dbReference type="RefSeq" id="WP_095117912.1">
    <property type="nucleotide sequence ID" value="NZ_BMCB01000013.1"/>
</dbReference>
<proteinExistence type="predicted"/>
<sequence>MSEKIERLQLKAAELTRKTHVLGIPVMIVFEGVPASGKTRLANELLLTLDAKYTHFIATKTPSDEDLRYQFLQKFWDTLPSKGDINIYFRSWYAQYIDYKVHGIKQKVLKDYDHLYDDIQSFEQMLVDDRHEVIKYYINIDEEKRQEHIAQMKENPLTNWKAQEYENVVPSDVYQKKFAPLLSSDWKVIDYTEREVAIEKMYKHFIARLESAIAHHEKRERVVDGAFTKNFHTDLFSPVETKVKKRTYESIIESLQLRLRELQFALYERKIPLVLVYEGMDAAGKGGNIKRVRELLDPTGYEVNTTSAPTDVELNHHYLWRFAKVMPKSGHISIFDRSWYGRVLVERVEGFATKDEWSRAYDEINQFEKMWTHDGAIVLKFFLSLDKDEQLKRFEDRQQDPTKQWKITDEDWRNREKWDVYLEASHDMINKTNTAHAPWLIVPADHKKTARIQVLKYIIQKCEEKLWGVKQY</sequence>
<evidence type="ECO:0000313" key="5">
    <source>
        <dbReference type="Proteomes" id="UP000652995"/>
    </source>
</evidence>
<dbReference type="AlphaFoldDB" id="A0A240C8I0"/>
<organism evidence="3 4">
    <name type="scientific">Staphylococcus muscae</name>
    <dbReference type="NCBI Taxonomy" id="1294"/>
    <lineage>
        <taxon>Bacteria</taxon>
        <taxon>Bacillati</taxon>
        <taxon>Bacillota</taxon>
        <taxon>Bacilli</taxon>
        <taxon>Bacillales</taxon>
        <taxon>Staphylococcaceae</taxon>
        <taxon>Staphylococcus</taxon>
    </lineage>
</organism>
<dbReference type="Pfam" id="PF03976">
    <property type="entry name" value="PPK2"/>
    <property type="match status" value="2"/>
</dbReference>
<reference evidence="2" key="4">
    <citation type="submission" date="2024-05" db="EMBL/GenBank/DDBJ databases">
        <authorList>
            <person name="Sun Q."/>
            <person name="Sedlacek I."/>
        </authorList>
    </citation>
    <scope>NUCLEOTIDE SEQUENCE</scope>
    <source>
        <strain evidence="2">CCM 4175</strain>
    </source>
</reference>
<dbReference type="Proteomes" id="UP000243706">
    <property type="component" value="Chromosome 1"/>
</dbReference>
<dbReference type="PANTHER" id="PTHR34383:SF3">
    <property type="entry name" value="POLYPHOSPHATE:AMP PHOSPHOTRANSFERASE"/>
    <property type="match status" value="1"/>
</dbReference>
<dbReference type="EMBL" id="LT906464">
    <property type="protein sequence ID" value="SNW04381.1"/>
    <property type="molecule type" value="Genomic_DNA"/>
</dbReference>
<reference evidence="2" key="1">
    <citation type="journal article" date="2014" name="Int. J. Syst. Evol. Microbiol.">
        <title>Complete genome of a new Firmicutes species belonging to the dominant human colonic microbiota ('Ruminococcus bicirculans') reveals two chromosomes and a selective capacity to utilize plant glucans.</title>
        <authorList>
            <consortium name="NISC Comparative Sequencing Program"/>
            <person name="Wegmann U."/>
            <person name="Louis P."/>
            <person name="Goesmann A."/>
            <person name="Henrissat B."/>
            <person name="Duncan S.H."/>
            <person name="Flint H.J."/>
        </authorList>
    </citation>
    <scope>NUCLEOTIDE SEQUENCE</scope>
    <source>
        <strain evidence="2">CCM 4175</strain>
    </source>
</reference>
<dbReference type="OrthoDB" id="9775224at2"/>
<evidence type="ECO:0000313" key="4">
    <source>
        <dbReference type="Proteomes" id="UP000243706"/>
    </source>
</evidence>
<dbReference type="PANTHER" id="PTHR34383">
    <property type="entry name" value="POLYPHOSPHATE:AMP PHOSPHOTRANSFERASE-RELATED"/>
    <property type="match status" value="1"/>
</dbReference>
<dbReference type="InterPro" id="IPR022488">
    <property type="entry name" value="PPK2-related"/>
</dbReference>
<name>A0A240C8I0_9STAP</name>
<dbReference type="GO" id="GO:0016301">
    <property type="term" value="F:kinase activity"/>
    <property type="evidence" value="ECO:0007669"/>
    <property type="project" value="UniProtKB-KW"/>
</dbReference>
<dbReference type="Proteomes" id="UP000652995">
    <property type="component" value="Unassembled WGS sequence"/>
</dbReference>
<dbReference type="EMBL" id="BMCB01000013">
    <property type="protein sequence ID" value="GGA94855.1"/>
    <property type="molecule type" value="Genomic_DNA"/>
</dbReference>
<evidence type="ECO:0000259" key="1">
    <source>
        <dbReference type="Pfam" id="PF03976"/>
    </source>
</evidence>
<gene>
    <name evidence="2" type="ORF">GCM10007183_18760</name>
    <name evidence="3" type="ORF">SAMEA4412661_01960</name>
</gene>